<comment type="caution">
    <text evidence="3">The sequence shown here is derived from an EMBL/GenBank/DDBJ whole genome shotgun (WGS) entry which is preliminary data.</text>
</comment>
<dbReference type="Proteomes" id="UP001500902">
    <property type="component" value="Unassembled WGS sequence"/>
</dbReference>
<dbReference type="InterPro" id="IPR003594">
    <property type="entry name" value="HATPase_dom"/>
</dbReference>
<dbReference type="Gene3D" id="3.30.565.10">
    <property type="entry name" value="Histidine kinase-like ATPase, C-terminal domain"/>
    <property type="match status" value="1"/>
</dbReference>
<feature type="domain" description="Histidine kinase/HSP90-like ATPase" evidence="2">
    <location>
        <begin position="31"/>
        <end position="125"/>
    </location>
</feature>
<gene>
    <name evidence="3" type="ORF">GCM10022224_048610</name>
</gene>
<evidence type="ECO:0000256" key="1">
    <source>
        <dbReference type="ARBA" id="ARBA00022527"/>
    </source>
</evidence>
<evidence type="ECO:0000313" key="3">
    <source>
        <dbReference type="EMBL" id="GAA3678707.1"/>
    </source>
</evidence>
<keyword evidence="4" id="KW-1185">Reference proteome</keyword>
<proteinExistence type="predicted"/>
<reference evidence="4" key="1">
    <citation type="journal article" date="2019" name="Int. J. Syst. Evol. Microbiol.">
        <title>The Global Catalogue of Microorganisms (GCM) 10K type strain sequencing project: providing services to taxonomists for standard genome sequencing and annotation.</title>
        <authorList>
            <consortium name="The Broad Institute Genomics Platform"/>
            <consortium name="The Broad Institute Genome Sequencing Center for Infectious Disease"/>
            <person name="Wu L."/>
            <person name="Ma J."/>
        </authorList>
    </citation>
    <scope>NUCLEOTIDE SEQUENCE [LARGE SCALE GENOMIC DNA]</scope>
    <source>
        <strain evidence="4">JCM 16904</strain>
    </source>
</reference>
<keyword evidence="1" id="KW-0808">Transferase</keyword>
<keyword evidence="1" id="KW-0418">Kinase</keyword>
<protein>
    <recommendedName>
        <fullName evidence="2">Histidine kinase/HSP90-like ATPase domain-containing protein</fullName>
    </recommendedName>
</protein>
<dbReference type="EMBL" id="BAAAZP010000090">
    <property type="protein sequence ID" value="GAA3678707.1"/>
    <property type="molecule type" value="Genomic_DNA"/>
</dbReference>
<keyword evidence="1" id="KW-0723">Serine/threonine-protein kinase</keyword>
<dbReference type="InterPro" id="IPR036890">
    <property type="entry name" value="HATPase_C_sf"/>
</dbReference>
<organism evidence="3 4">
    <name type="scientific">Nonomuraea antimicrobica</name>
    <dbReference type="NCBI Taxonomy" id="561173"/>
    <lineage>
        <taxon>Bacteria</taxon>
        <taxon>Bacillati</taxon>
        <taxon>Actinomycetota</taxon>
        <taxon>Actinomycetes</taxon>
        <taxon>Streptosporangiales</taxon>
        <taxon>Streptosporangiaceae</taxon>
        <taxon>Nonomuraea</taxon>
    </lineage>
</organism>
<accession>A0ABP7C6W8</accession>
<evidence type="ECO:0000259" key="2">
    <source>
        <dbReference type="Pfam" id="PF13581"/>
    </source>
</evidence>
<name>A0ABP7C6W8_9ACTN</name>
<sequence length="141" mass="15788">MRVAVSERPYARIKVWLMSEIDDPALLPGLARRELAGWLEDRRALGDLQLIASELVSNAVLHGSGGWVRMSLRPVEQRERRFWRLNVVDPGLSASVPMPRMPGPHEQTGRGLWVVDALTNGCWETSLTQVGERVVSALLPR</sequence>
<dbReference type="SUPFAM" id="SSF55874">
    <property type="entry name" value="ATPase domain of HSP90 chaperone/DNA topoisomerase II/histidine kinase"/>
    <property type="match status" value="1"/>
</dbReference>
<evidence type="ECO:0000313" key="4">
    <source>
        <dbReference type="Proteomes" id="UP001500902"/>
    </source>
</evidence>
<dbReference type="PANTHER" id="PTHR35526">
    <property type="entry name" value="ANTI-SIGMA-F FACTOR RSBW-RELATED"/>
    <property type="match status" value="1"/>
</dbReference>
<dbReference type="InterPro" id="IPR050267">
    <property type="entry name" value="Anti-sigma-factor_SerPK"/>
</dbReference>
<dbReference type="Pfam" id="PF13581">
    <property type="entry name" value="HATPase_c_2"/>
    <property type="match status" value="1"/>
</dbReference>
<dbReference type="PANTHER" id="PTHR35526:SF3">
    <property type="entry name" value="ANTI-SIGMA-F FACTOR RSBW"/>
    <property type="match status" value="1"/>
</dbReference>